<keyword evidence="2" id="KW-1185">Reference proteome</keyword>
<accession>A0A0C3AX80</accession>
<dbReference type="InParanoid" id="A0A0C3AX80"/>
<evidence type="ECO:0000313" key="2">
    <source>
        <dbReference type="Proteomes" id="UP000054166"/>
    </source>
</evidence>
<gene>
    <name evidence="1" type="ORF">PILCRDRAFT_585318</name>
</gene>
<evidence type="ECO:0000313" key="1">
    <source>
        <dbReference type="EMBL" id="KIM78603.1"/>
    </source>
</evidence>
<dbReference type="HOGENOM" id="CLU_1448240_0_0_1"/>
<protein>
    <submittedName>
        <fullName evidence="1">Uncharacterized protein</fullName>
    </submittedName>
</protein>
<reference evidence="1 2" key="1">
    <citation type="submission" date="2014-04" db="EMBL/GenBank/DDBJ databases">
        <authorList>
            <consortium name="DOE Joint Genome Institute"/>
            <person name="Kuo A."/>
            <person name="Tarkka M."/>
            <person name="Buscot F."/>
            <person name="Kohler A."/>
            <person name="Nagy L.G."/>
            <person name="Floudas D."/>
            <person name="Copeland A."/>
            <person name="Barry K.W."/>
            <person name="Cichocki N."/>
            <person name="Veneault-Fourrey C."/>
            <person name="LaButti K."/>
            <person name="Lindquist E.A."/>
            <person name="Lipzen A."/>
            <person name="Lundell T."/>
            <person name="Morin E."/>
            <person name="Murat C."/>
            <person name="Sun H."/>
            <person name="Tunlid A."/>
            <person name="Henrissat B."/>
            <person name="Grigoriev I.V."/>
            <person name="Hibbett D.S."/>
            <person name="Martin F."/>
            <person name="Nordberg H.P."/>
            <person name="Cantor M.N."/>
            <person name="Hua S.X."/>
        </authorList>
    </citation>
    <scope>NUCLEOTIDE SEQUENCE [LARGE SCALE GENOMIC DNA]</scope>
    <source>
        <strain evidence="1 2">F 1598</strain>
    </source>
</reference>
<dbReference type="Proteomes" id="UP000054166">
    <property type="component" value="Unassembled WGS sequence"/>
</dbReference>
<sequence>MCESELGGVDDVRAIMPRLDGLQLIYSALGQHVPKVCLCRPAKNVSPTQSLSTNATTTIWASRKRKNVSRSDIVFRLVWSPVMSSEAGPSLFDMIHDSIASAKSGMVNSIPEYSIFMVRSMGISCCVVEFSGSRRYANCAKKDVVMHSEAHHRRSSCTSDRHVRRIWIILSSNGGSESCKDRFASEH</sequence>
<dbReference type="AlphaFoldDB" id="A0A0C3AX80"/>
<reference evidence="2" key="2">
    <citation type="submission" date="2015-01" db="EMBL/GenBank/DDBJ databases">
        <title>Evolutionary Origins and Diversification of the Mycorrhizal Mutualists.</title>
        <authorList>
            <consortium name="DOE Joint Genome Institute"/>
            <consortium name="Mycorrhizal Genomics Consortium"/>
            <person name="Kohler A."/>
            <person name="Kuo A."/>
            <person name="Nagy L.G."/>
            <person name="Floudas D."/>
            <person name="Copeland A."/>
            <person name="Barry K.W."/>
            <person name="Cichocki N."/>
            <person name="Veneault-Fourrey C."/>
            <person name="LaButti K."/>
            <person name="Lindquist E.A."/>
            <person name="Lipzen A."/>
            <person name="Lundell T."/>
            <person name="Morin E."/>
            <person name="Murat C."/>
            <person name="Riley R."/>
            <person name="Ohm R."/>
            <person name="Sun H."/>
            <person name="Tunlid A."/>
            <person name="Henrissat B."/>
            <person name="Grigoriev I.V."/>
            <person name="Hibbett D.S."/>
            <person name="Martin F."/>
        </authorList>
    </citation>
    <scope>NUCLEOTIDE SEQUENCE [LARGE SCALE GENOMIC DNA]</scope>
    <source>
        <strain evidence="2">F 1598</strain>
    </source>
</reference>
<organism evidence="1 2">
    <name type="scientific">Piloderma croceum (strain F 1598)</name>
    <dbReference type="NCBI Taxonomy" id="765440"/>
    <lineage>
        <taxon>Eukaryota</taxon>
        <taxon>Fungi</taxon>
        <taxon>Dikarya</taxon>
        <taxon>Basidiomycota</taxon>
        <taxon>Agaricomycotina</taxon>
        <taxon>Agaricomycetes</taxon>
        <taxon>Agaricomycetidae</taxon>
        <taxon>Atheliales</taxon>
        <taxon>Atheliaceae</taxon>
        <taxon>Piloderma</taxon>
    </lineage>
</organism>
<name>A0A0C3AX80_PILCF</name>
<dbReference type="EMBL" id="KN833015">
    <property type="protein sequence ID" value="KIM78603.1"/>
    <property type="molecule type" value="Genomic_DNA"/>
</dbReference>
<proteinExistence type="predicted"/>